<dbReference type="Gene3D" id="3.30.499.10">
    <property type="entry name" value="Aconitase, domain 3"/>
    <property type="match status" value="2"/>
</dbReference>
<dbReference type="GO" id="GO:0043436">
    <property type="term" value="P:oxoacid metabolic process"/>
    <property type="evidence" value="ECO:0007669"/>
    <property type="project" value="UniProtKB-ARBA"/>
</dbReference>
<accession>A0A9W9WTH2</accession>
<dbReference type="PRINTS" id="PR00415">
    <property type="entry name" value="ACONITASE"/>
</dbReference>
<comment type="caution">
    <text evidence="7">The sequence shown here is derived from an EMBL/GenBank/DDBJ whole genome shotgun (WGS) entry which is preliminary data.</text>
</comment>
<dbReference type="Proteomes" id="UP001147760">
    <property type="component" value="Unassembled WGS sequence"/>
</dbReference>
<evidence type="ECO:0000259" key="6">
    <source>
        <dbReference type="Pfam" id="PF00330"/>
    </source>
</evidence>
<dbReference type="PANTHER" id="PTHR43822">
    <property type="entry name" value="HOMOACONITASE, MITOCHONDRIAL-RELATED"/>
    <property type="match status" value="1"/>
</dbReference>
<keyword evidence="4" id="KW-0456">Lyase</keyword>
<dbReference type="Pfam" id="PF00330">
    <property type="entry name" value="Aconitase"/>
    <property type="match status" value="2"/>
</dbReference>
<dbReference type="GO" id="GO:0016829">
    <property type="term" value="F:lyase activity"/>
    <property type="evidence" value="ECO:0007669"/>
    <property type="project" value="UniProtKB-KW"/>
</dbReference>
<name>A0A9W9WTH2_9EURO</name>
<keyword evidence="3" id="KW-0411">Iron-sulfur</keyword>
<evidence type="ECO:0000256" key="4">
    <source>
        <dbReference type="ARBA" id="ARBA00023239"/>
    </source>
</evidence>
<dbReference type="SUPFAM" id="SSF52016">
    <property type="entry name" value="LeuD/IlvD-like"/>
    <property type="match status" value="1"/>
</dbReference>
<protein>
    <recommendedName>
        <fullName evidence="6">Aconitase/3-isopropylmalate dehydratase large subunit alpha/beta/alpha domain-containing protein</fullName>
    </recommendedName>
</protein>
<dbReference type="AlphaFoldDB" id="A0A9W9WTH2"/>
<feature type="domain" description="Aconitase/3-isopropylmalate dehydratase large subunit alpha/beta/alpha" evidence="6">
    <location>
        <begin position="5"/>
        <end position="82"/>
    </location>
</feature>
<dbReference type="InterPro" id="IPR001030">
    <property type="entry name" value="Acoase/IPM_deHydtase_lsu_aba"/>
</dbReference>
<keyword evidence="8" id="KW-1185">Reference proteome</keyword>
<evidence type="ECO:0000313" key="8">
    <source>
        <dbReference type="Proteomes" id="UP001147760"/>
    </source>
</evidence>
<dbReference type="InterPro" id="IPR015928">
    <property type="entry name" value="Aconitase/3IPM_dehydase_swvl"/>
</dbReference>
<evidence type="ECO:0000313" key="7">
    <source>
        <dbReference type="EMBL" id="KAJ5473088.1"/>
    </source>
</evidence>
<dbReference type="InterPro" id="IPR050067">
    <property type="entry name" value="IPM_dehydratase_rel_enz"/>
</dbReference>
<feature type="domain" description="Aconitase/3-isopropylmalate dehydratase large subunit alpha/beta/alpha" evidence="6">
    <location>
        <begin position="120"/>
        <end position="244"/>
    </location>
</feature>
<dbReference type="EMBL" id="JAPWDO010000004">
    <property type="protein sequence ID" value="KAJ5473088.1"/>
    <property type="molecule type" value="Genomic_DNA"/>
</dbReference>
<dbReference type="SUPFAM" id="SSF53732">
    <property type="entry name" value="Aconitase iron-sulfur domain"/>
    <property type="match status" value="1"/>
</dbReference>
<reference evidence="7" key="2">
    <citation type="journal article" date="2023" name="IMA Fungus">
        <title>Comparative genomic study of the Penicillium genus elucidates a diverse pangenome and 15 lateral gene transfer events.</title>
        <authorList>
            <person name="Petersen C."/>
            <person name="Sorensen T."/>
            <person name="Nielsen M.R."/>
            <person name="Sondergaard T.E."/>
            <person name="Sorensen J.L."/>
            <person name="Fitzpatrick D.A."/>
            <person name="Frisvad J.C."/>
            <person name="Nielsen K.L."/>
        </authorList>
    </citation>
    <scope>NUCLEOTIDE SEQUENCE</scope>
    <source>
        <strain evidence="7">IBT 17660</strain>
    </source>
</reference>
<dbReference type="GO" id="GO:0051536">
    <property type="term" value="F:iron-sulfur cluster binding"/>
    <property type="evidence" value="ECO:0007669"/>
    <property type="project" value="UniProtKB-KW"/>
</dbReference>
<organism evidence="7 8">
    <name type="scientific">Penicillium desertorum</name>
    <dbReference type="NCBI Taxonomy" id="1303715"/>
    <lineage>
        <taxon>Eukaryota</taxon>
        <taxon>Fungi</taxon>
        <taxon>Dikarya</taxon>
        <taxon>Ascomycota</taxon>
        <taxon>Pezizomycotina</taxon>
        <taxon>Eurotiomycetes</taxon>
        <taxon>Eurotiomycetidae</taxon>
        <taxon>Eurotiales</taxon>
        <taxon>Aspergillaceae</taxon>
        <taxon>Penicillium</taxon>
    </lineage>
</organism>
<dbReference type="InterPro" id="IPR036008">
    <property type="entry name" value="Aconitase_4Fe-4S_dom"/>
</dbReference>
<evidence type="ECO:0000256" key="3">
    <source>
        <dbReference type="ARBA" id="ARBA00023014"/>
    </source>
</evidence>
<proteinExistence type="predicted"/>
<evidence type="ECO:0000256" key="2">
    <source>
        <dbReference type="ARBA" id="ARBA00023004"/>
    </source>
</evidence>
<gene>
    <name evidence="7" type="ORF">N7530_007089</name>
</gene>
<keyword evidence="2" id="KW-0408">Iron</keyword>
<dbReference type="Gene3D" id="3.20.19.10">
    <property type="entry name" value="Aconitase, domain 4"/>
    <property type="match status" value="2"/>
</dbReference>
<reference evidence="7" key="1">
    <citation type="submission" date="2022-12" db="EMBL/GenBank/DDBJ databases">
        <authorList>
            <person name="Petersen C."/>
        </authorList>
    </citation>
    <scope>NUCLEOTIDE SEQUENCE</scope>
    <source>
        <strain evidence="7">IBT 17660</strain>
    </source>
</reference>
<keyword evidence="1" id="KW-0479">Metal-binding</keyword>
<dbReference type="OrthoDB" id="419183at2759"/>
<dbReference type="InterPro" id="IPR015931">
    <property type="entry name" value="Acnase/IPM_dHydase_lsu_aba_1/3"/>
</dbReference>
<evidence type="ECO:0000256" key="1">
    <source>
        <dbReference type="ARBA" id="ARBA00022723"/>
    </source>
</evidence>
<feature type="compositionally biased region" description="Basic and acidic residues" evidence="5">
    <location>
        <begin position="498"/>
        <end position="511"/>
    </location>
</feature>
<dbReference type="GO" id="GO:0046872">
    <property type="term" value="F:metal ion binding"/>
    <property type="evidence" value="ECO:0007669"/>
    <property type="project" value="UniProtKB-KW"/>
</dbReference>
<evidence type="ECO:0000256" key="5">
    <source>
        <dbReference type="SAM" id="MobiDB-lite"/>
    </source>
</evidence>
<dbReference type="PANTHER" id="PTHR43822:SF2">
    <property type="entry name" value="HOMOACONITASE, MITOCHONDRIAL"/>
    <property type="match status" value="1"/>
</dbReference>
<sequence length="511" mass="55764">MKYTILHTEFYRERAQPGMLVVGSDSHTCSSGAIGCLAIGLGAADVALPLVTGETWFQVPETINIRLVGAPKPGIGGKDVILPDADAEYAAVHEIDLTHVGSFIARYPNPDDVVSVTEEEGMELNGCFIGACTTTEEDLILGALIMEQAMKRGSKPIAKGKRKVVPGSMPILYRLRELGLCDIYEDAGFEIGIPGCSYCVGMSADQAAPGEVWIFSQNRNFENRMGKGSIGHLASAATVAASSFEMKLVDPSDLLAAIDLSRWRHLTTPSMHSDATSPKSDLIYVEPCGCDYHRAGAQTQKQIEKTRLEKDKRRQTKSIQGKVQRLGDFVNTDAVRVYSFVGARELPELMVVFKLAPAEFLIGMRNNMDAGMHCLVHTHPKFRERAQKGFNIVVGGCGVQCVIAKSFAFIFQRNMPSLGLLGITMEDESFFQLADDGVTISIDLDSRIIDVDGKTFRFKLSQMQSEIFQFGGIASAFGVFGNKLLEAITPAKLPPGSKQEEAEQPDKPLQW</sequence>
<feature type="region of interest" description="Disordered" evidence="5">
    <location>
        <begin position="492"/>
        <end position="511"/>
    </location>
</feature>